<evidence type="ECO:0000256" key="13">
    <source>
        <dbReference type="ARBA" id="ARBA00023157"/>
    </source>
</evidence>
<dbReference type="Proteomes" id="UP000113835">
    <property type="component" value="Segment"/>
</dbReference>
<comment type="similarity">
    <text evidence="15">Belongs to the papillomaviridae L2 protein family.</text>
</comment>
<evidence type="ECO:0000313" key="16">
    <source>
        <dbReference type="EMBL" id="AGM75110.1"/>
    </source>
</evidence>
<evidence type="ECO:0000256" key="8">
    <source>
        <dbReference type="ARBA" id="ARBA00022921"/>
    </source>
</evidence>
<dbReference type="GO" id="GO:0042025">
    <property type="term" value="C:host cell nucleus"/>
    <property type="evidence" value="ECO:0007669"/>
    <property type="project" value="UniProtKB-SubCell"/>
</dbReference>
<name>R9RZL8_9PAPI</name>
<keyword evidence="10" id="KW-1039">Host endosome</keyword>
<keyword evidence="8 15" id="KW-0426">Late protein</keyword>
<evidence type="ECO:0000256" key="12">
    <source>
        <dbReference type="ARBA" id="ARBA00023125"/>
    </source>
</evidence>
<comment type="function">
    <text evidence="15">Minor protein of the capsid that localizes along the inner surface of the virion, within the central cavities beneath the L1 pentamers. Plays a role in capsid stabilization through interaction with the major capsid protein L1. Once the virion enters the host cell, L2 escorts the genomic DNA into the nucleus by promoting escape from the endosomal compartments and traffic through the host Golgi network. Mechanistically, the C-terminus of L2 possesses a cell-penetrating peptide that protudes from the host endosome, interacts with host cytoplasmic retromer cargo and thereby mediates the capsid delivery to the host trans-Golgi network. Plays a role through its interaction with host dynein in the intracellular microtubule-dependent transport of viral capsid toward the nucleus. Mediates the viral genome import into the nucleus through binding to host importins. Once within the nucleus, L2 localizes viral genomes to host PML bodies in order to activate early gene expression for establishment of infection. Later on, promotes late gene expression by interacting with the viral E2 protein and by inhibiting its transcriptional activation functions. During virion assembly, encapsidates the genome by direct interaction with the viral DNA.</text>
</comment>
<comment type="caution">
    <text evidence="15">Lacks conserved residue(s) required for the propagation of feature annotation.</text>
</comment>
<keyword evidence="6" id="KW-1040">Host Golgi apparatus</keyword>
<sequence length="464" mass="50888">MLLKRRKRAAPSDIYPACKISGTCPPDILNRYEQNTIADKILKYGSIGVYLGSLGIGTGKGTGGSLGYNPLGTRPSVSRPGPPIQSVGPSDIPLDVITPTDSVIITPQEVPIIRVPTGPNFEGPILPPRFPSIVEDPIEIPSVEEPAVLPVEPTEVSVPTQTTSQFSNPAFEITHYSINVASESSASDHVFINGQSGGHFVGGEDIELVVLGRGPGGPRQIEAETEFTTSTPESFPTRRTGLYGRGTQQVRVETEAIVRPRWNFENPAFEESVSLTFDSDIADLAAALPRDEYIGVTNLGKEIYSQRQGLVRVSRLGSRLSNLQTRSGEPFVGKVHFFTDLSEIPLAESIELSTFSENSNASLGSVFPEETLIDEYESVGENLQLVLTEGRAARHVQLRDYTRVKKTGFSNSDFDFFDVRDKDLVSIDPATTPYTPVIVIHGVYFSVDFYLHPHLLKRRKRFHF</sequence>
<keyword evidence="4 15" id="KW-1048">Host nucleus</keyword>
<evidence type="ECO:0000256" key="9">
    <source>
        <dbReference type="ARBA" id="ARBA00022952"/>
    </source>
</evidence>
<keyword evidence="5 15" id="KW-0945">Host-virus interaction</keyword>
<evidence type="ECO:0000256" key="1">
    <source>
        <dbReference type="ARBA" id="ARBA00022524"/>
    </source>
</evidence>
<dbReference type="GO" id="GO:0075521">
    <property type="term" value="P:microtubule-dependent intracellular transport of viral material towards nucleus"/>
    <property type="evidence" value="ECO:0007669"/>
    <property type="project" value="UniProtKB-UniRule"/>
</dbReference>
<reference evidence="16 17" key="1">
    <citation type="journal article" date="2013" name="Genome Announc.">
        <title>Complete genome sequence of a papillomavirus isolated from the European mole.</title>
        <authorList>
            <person name="Maes P."/>
            <person name="Sijmons S."/>
            <person name="Stevens H."/>
            <person name="Van Ranst M."/>
        </authorList>
    </citation>
    <scope>NUCLEOTIDE SEQUENCE [LARGE SCALE GENOMIC DNA]</scope>
    <source>
        <strain evidence="16">Bruges/2009/05</strain>
    </source>
</reference>
<protein>
    <recommendedName>
        <fullName evidence="15">Minor capsid protein L2</fullName>
    </recommendedName>
</protein>
<dbReference type="EMBL" id="KC460986">
    <property type="protein sequence ID" value="AGM75110.1"/>
    <property type="molecule type" value="Genomic_DNA"/>
</dbReference>
<evidence type="ECO:0000256" key="6">
    <source>
        <dbReference type="ARBA" id="ARBA00022812"/>
    </source>
</evidence>
<comment type="subunit">
    <text evidence="15">Interacts with major capsid protein L1. Interacts with E2; this interaction inhibits E2 transcriptional activity but not the DNA replication function E2. Interacts with host HSPA8; this interaction is required for L2 nuclear translocation. Interacts with host importins KPNB2 and KPNB3. Forms a complex with importin alpha2-beta1 heterodimers via interaction with the importin alpha2 adapter. Interacts with host DYNLT1; this interaction is essential for virus intracellular transport during entry. Interacts (via C-terminus) with host retromer subunits VPS35 AND VPS29.</text>
</comment>
<dbReference type="GO" id="GO:0019028">
    <property type="term" value="C:viral capsid"/>
    <property type="evidence" value="ECO:0007669"/>
    <property type="project" value="UniProtKB-UniRule"/>
</dbReference>
<keyword evidence="1 15" id="KW-1163">Viral penetration into host nucleus</keyword>
<dbReference type="GO" id="GO:0075732">
    <property type="term" value="P:viral penetration into host nucleus"/>
    <property type="evidence" value="ECO:0007669"/>
    <property type="project" value="UniProtKB-KW"/>
</dbReference>
<dbReference type="GO" id="GO:0005198">
    <property type="term" value="F:structural molecule activity"/>
    <property type="evidence" value="ECO:0007669"/>
    <property type="project" value="UniProtKB-UniRule"/>
</dbReference>
<dbReference type="GO" id="GO:0003677">
    <property type="term" value="F:DNA binding"/>
    <property type="evidence" value="ECO:0007669"/>
    <property type="project" value="UniProtKB-UniRule"/>
</dbReference>
<evidence type="ECO:0000256" key="15">
    <source>
        <dbReference type="HAMAP-Rule" id="MF_04003"/>
    </source>
</evidence>
<evidence type="ECO:0000256" key="3">
    <source>
        <dbReference type="ARBA" id="ARBA00022561"/>
    </source>
</evidence>
<dbReference type="HAMAP" id="MF_04003">
    <property type="entry name" value="PPV_L2"/>
    <property type="match status" value="1"/>
</dbReference>
<evidence type="ECO:0000256" key="10">
    <source>
        <dbReference type="ARBA" id="ARBA00023046"/>
    </source>
</evidence>
<keyword evidence="14 15" id="KW-1160">Virus entry into host cell</keyword>
<keyword evidence="2 15" id="KW-0597">Phosphoprotein</keyword>
<comment type="subcellular location">
    <subcellularLocation>
        <location evidence="15">Virion</location>
    </subcellularLocation>
    <subcellularLocation>
        <location evidence="15">Host nucleus</location>
    </subcellularLocation>
</comment>
<evidence type="ECO:0000313" key="17">
    <source>
        <dbReference type="Proteomes" id="UP000113835"/>
    </source>
</evidence>
<keyword evidence="9 15" id="KW-1177">Microtubular inwards viral transport</keyword>
<accession>R9RZL8</accession>
<dbReference type="Pfam" id="PF00513">
    <property type="entry name" value="Late_protein_L2"/>
    <property type="match status" value="1"/>
</dbReference>
<evidence type="ECO:0000256" key="7">
    <source>
        <dbReference type="ARBA" id="ARBA00022844"/>
    </source>
</evidence>
<keyword evidence="7 15" id="KW-0946">Virion</keyword>
<evidence type="ECO:0000256" key="5">
    <source>
        <dbReference type="ARBA" id="ARBA00022581"/>
    </source>
</evidence>
<dbReference type="InterPro" id="IPR000784">
    <property type="entry name" value="Late_L2"/>
</dbReference>
<proteinExistence type="inferred from homology"/>
<comment type="PTM">
    <text evidence="15">Highly phosphorylated.</text>
</comment>
<evidence type="ECO:0000256" key="2">
    <source>
        <dbReference type="ARBA" id="ARBA00022553"/>
    </source>
</evidence>
<dbReference type="GO" id="GO:0043657">
    <property type="term" value="C:host cell"/>
    <property type="evidence" value="ECO:0007669"/>
    <property type="project" value="GOC"/>
</dbReference>
<keyword evidence="3 15" id="KW-0167">Capsid protein</keyword>
<feature type="disulfide bond" evidence="15">
    <location>
        <begin position="18"/>
        <end position="24"/>
    </location>
</feature>
<gene>
    <name evidence="15 16" type="primary">L2</name>
</gene>
<dbReference type="GO" id="GO:0046718">
    <property type="term" value="P:symbiont entry into host cell"/>
    <property type="evidence" value="ECO:0007669"/>
    <property type="project" value="UniProtKB-KW"/>
</dbReference>
<evidence type="ECO:0000256" key="4">
    <source>
        <dbReference type="ARBA" id="ARBA00022562"/>
    </source>
</evidence>
<keyword evidence="12 15" id="KW-0238">DNA-binding</keyword>
<keyword evidence="13 15" id="KW-1015">Disulfide bond</keyword>
<evidence type="ECO:0000256" key="11">
    <source>
        <dbReference type="ARBA" id="ARBA00023120"/>
    </source>
</evidence>
<organism evidence="16 17">
    <name type="scientific">Talpa europaea papillomavirus 1</name>
    <dbReference type="NCBI Taxonomy" id="1338506"/>
    <lineage>
        <taxon>Viruses</taxon>
        <taxon>Monodnaviria</taxon>
        <taxon>Shotokuvirae</taxon>
        <taxon>Cossaviricota</taxon>
        <taxon>Papovaviricetes</taxon>
        <taxon>Zurhausenvirales</taxon>
        <taxon>Papillomaviridae</taxon>
        <taxon>Firstpapillomavirinae</taxon>
        <taxon>Dyophipapillomavirus</taxon>
        <taxon>Dyophipapillomavirus 1</taxon>
    </lineage>
</organism>
<keyword evidence="11 15" id="KW-1176">Cytoplasmic inwards viral transport</keyword>
<evidence type="ECO:0000256" key="14">
    <source>
        <dbReference type="ARBA" id="ARBA00023296"/>
    </source>
</evidence>